<dbReference type="InterPro" id="IPR001173">
    <property type="entry name" value="Glyco_trans_2-like"/>
</dbReference>
<dbReference type="GO" id="GO:0016758">
    <property type="term" value="F:hexosyltransferase activity"/>
    <property type="evidence" value="ECO:0007669"/>
    <property type="project" value="UniProtKB-ARBA"/>
</dbReference>
<name>A0A174NPS1_9FIRM</name>
<feature type="domain" description="Glycosyltransferase 2-like" evidence="1">
    <location>
        <begin position="7"/>
        <end position="172"/>
    </location>
</feature>
<accession>A0A174NPS1</accession>
<gene>
    <name evidence="2" type="ORF">ERS852407_06094</name>
</gene>
<dbReference type="Pfam" id="PF00535">
    <property type="entry name" value="Glycos_transf_2"/>
    <property type="match status" value="1"/>
</dbReference>
<dbReference type="Gene3D" id="3.90.550.10">
    <property type="entry name" value="Spore Coat Polysaccharide Biosynthesis Protein SpsA, Chain A"/>
    <property type="match status" value="1"/>
</dbReference>
<dbReference type="EC" id="2.4.-.-" evidence="2"/>
<reference evidence="2 3" key="1">
    <citation type="submission" date="2015-09" db="EMBL/GenBank/DDBJ databases">
        <authorList>
            <consortium name="Pathogen Informatics"/>
        </authorList>
    </citation>
    <scope>NUCLEOTIDE SEQUENCE [LARGE SCALE GENOMIC DNA]</scope>
    <source>
        <strain evidence="2 3">2789STDY5608850</strain>
    </source>
</reference>
<dbReference type="SUPFAM" id="SSF53448">
    <property type="entry name" value="Nucleotide-diphospho-sugar transferases"/>
    <property type="match status" value="1"/>
</dbReference>
<protein>
    <submittedName>
        <fullName evidence="2">Glycosyltransferase, group 2 family protein</fullName>
        <ecNumber evidence="2">2.4.-.-</ecNumber>
    </submittedName>
</protein>
<dbReference type="EMBL" id="CYZE01000039">
    <property type="protein sequence ID" value="CUP49251.1"/>
    <property type="molecule type" value="Genomic_DNA"/>
</dbReference>
<keyword evidence="2" id="KW-0328">Glycosyltransferase</keyword>
<keyword evidence="2" id="KW-0808">Transferase</keyword>
<dbReference type="AlphaFoldDB" id="A0A174NPS1"/>
<dbReference type="Proteomes" id="UP000095651">
    <property type="component" value="Unassembled WGS sequence"/>
</dbReference>
<organism evidence="2 3">
    <name type="scientific">Hungatella hathewayi</name>
    <dbReference type="NCBI Taxonomy" id="154046"/>
    <lineage>
        <taxon>Bacteria</taxon>
        <taxon>Bacillati</taxon>
        <taxon>Bacillota</taxon>
        <taxon>Clostridia</taxon>
        <taxon>Lachnospirales</taxon>
        <taxon>Lachnospiraceae</taxon>
        <taxon>Hungatella</taxon>
    </lineage>
</organism>
<proteinExistence type="predicted"/>
<dbReference type="InterPro" id="IPR029044">
    <property type="entry name" value="Nucleotide-diphossugar_trans"/>
</dbReference>
<sequence length="291" mass="33886">MKRKVVTIITPFYRGNQFLDRLLNSIEKNASICKKDGIKIQHIIVNDSPEYDICINNYNNYSFDIIILNNEKNIGIQKSRIKGISYSKGEYIIMLDQDDYLEDSAVESLLLSIKDYDVCVGNGYQVYGEVKQPIFANSKYQELVYDLNVFLKYGTVIISPGQCLVKKDAISKAWIDNPININGADDEILWILMLSEDKKFTVDKDLVYNHYNTGENTSDNYSKMALSAMEAIPSLKERSQLNDKQLKVFERRRKMKCERYKSSIIKKIWIGIKYIDLSLYIVKIKFIKWRK</sequence>
<dbReference type="CDD" id="cd00761">
    <property type="entry name" value="Glyco_tranf_GTA_type"/>
    <property type="match status" value="1"/>
</dbReference>
<evidence type="ECO:0000313" key="2">
    <source>
        <dbReference type="EMBL" id="CUP49251.1"/>
    </source>
</evidence>
<dbReference type="PANTHER" id="PTHR22916:SF3">
    <property type="entry name" value="UDP-GLCNAC:BETAGAL BETA-1,3-N-ACETYLGLUCOSAMINYLTRANSFERASE-LIKE PROTEIN 1"/>
    <property type="match status" value="1"/>
</dbReference>
<dbReference type="PANTHER" id="PTHR22916">
    <property type="entry name" value="GLYCOSYLTRANSFERASE"/>
    <property type="match status" value="1"/>
</dbReference>
<evidence type="ECO:0000259" key="1">
    <source>
        <dbReference type="Pfam" id="PF00535"/>
    </source>
</evidence>
<evidence type="ECO:0000313" key="3">
    <source>
        <dbReference type="Proteomes" id="UP000095651"/>
    </source>
</evidence>